<comment type="similarity">
    <text evidence="1">Belongs to the ketopantoate reductase family.</text>
</comment>
<name>A0A9N8ZD94_9GLOM</name>
<keyword evidence="8" id="KW-1185">Reference proteome</keyword>
<comment type="caution">
    <text evidence="7">The sequence shown here is derived from an EMBL/GenBank/DDBJ whole genome shotgun (WGS) entry which is preliminary data.</text>
</comment>
<proteinExistence type="inferred from homology"/>
<dbReference type="InterPro" id="IPR013332">
    <property type="entry name" value="KPR_N"/>
</dbReference>
<dbReference type="Proteomes" id="UP000789739">
    <property type="component" value="Unassembled WGS sequence"/>
</dbReference>
<feature type="domain" description="Ketopantoate reductase C-terminal" evidence="6">
    <location>
        <begin position="222"/>
        <end position="275"/>
    </location>
</feature>
<dbReference type="PANTHER" id="PTHR43765:SF2">
    <property type="entry name" value="2-DEHYDROPANTOATE 2-REDUCTASE"/>
    <property type="match status" value="1"/>
</dbReference>
<dbReference type="GO" id="GO:0050661">
    <property type="term" value="F:NADP binding"/>
    <property type="evidence" value="ECO:0007669"/>
    <property type="project" value="TreeGrafter"/>
</dbReference>
<evidence type="ECO:0000256" key="4">
    <source>
        <dbReference type="SAM" id="MobiDB-lite"/>
    </source>
</evidence>
<keyword evidence="2" id="KW-0521">NADP</keyword>
<dbReference type="Pfam" id="PF08546">
    <property type="entry name" value="ApbA_C"/>
    <property type="match status" value="2"/>
</dbReference>
<evidence type="ECO:0000313" key="8">
    <source>
        <dbReference type="Proteomes" id="UP000789739"/>
    </source>
</evidence>
<evidence type="ECO:0000256" key="2">
    <source>
        <dbReference type="ARBA" id="ARBA00022857"/>
    </source>
</evidence>
<keyword evidence="3" id="KW-0560">Oxidoreductase</keyword>
<gene>
    <name evidence="7" type="ORF">PBRASI_LOCUS2032</name>
</gene>
<evidence type="ECO:0000256" key="1">
    <source>
        <dbReference type="ARBA" id="ARBA00007870"/>
    </source>
</evidence>
<evidence type="ECO:0000256" key="3">
    <source>
        <dbReference type="ARBA" id="ARBA00023002"/>
    </source>
</evidence>
<evidence type="ECO:0000259" key="6">
    <source>
        <dbReference type="Pfam" id="PF08546"/>
    </source>
</evidence>
<dbReference type="EMBL" id="CAJVPI010000148">
    <property type="protein sequence ID" value="CAG8489650.1"/>
    <property type="molecule type" value="Genomic_DNA"/>
</dbReference>
<dbReference type="Pfam" id="PF02558">
    <property type="entry name" value="ApbA"/>
    <property type="match status" value="1"/>
</dbReference>
<feature type="domain" description="Ketopantoate reductase C-terminal" evidence="6">
    <location>
        <begin position="364"/>
        <end position="430"/>
    </location>
</feature>
<evidence type="ECO:0000313" key="7">
    <source>
        <dbReference type="EMBL" id="CAG8489650.1"/>
    </source>
</evidence>
<evidence type="ECO:0000259" key="5">
    <source>
        <dbReference type="Pfam" id="PF02558"/>
    </source>
</evidence>
<dbReference type="InterPro" id="IPR008927">
    <property type="entry name" value="6-PGluconate_DH-like_C_sf"/>
</dbReference>
<reference evidence="7" key="1">
    <citation type="submission" date="2021-06" db="EMBL/GenBank/DDBJ databases">
        <authorList>
            <person name="Kallberg Y."/>
            <person name="Tangrot J."/>
            <person name="Rosling A."/>
        </authorList>
    </citation>
    <scope>NUCLEOTIDE SEQUENCE</scope>
    <source>
        <strain evidence="7">BR232B</strain>
    </source>
</reference>
<dbReference type="PANTHER" id="PTHR43765">
    <property type="entry name" value="2-DEHYDROPANTOATE 2-REDUCTASE-RELATED"/>
    <property type="match status" value="1"/>
</dbReference>
<feature type="domain" description="Ketopantoate reductase N-terminal" evidence="5">
    <location>
        <begin position="3"/>
        <end position="50"/>
    </location>
</feature>
<feature type="compositionally biased region" description="Low complexity" evidence="4">
    <location>
        <begin position="335"/>
        <end position="358"/>
    </location>
</feature>
<dbReference type="GO" id="GO:0005737">
    <property type="term" value="C:cytoplasm"/>
    <property type="evidence" value="ECO:0007669"/>
    <property type="project" value="TreeGrafter"/>
</dbReference>
<dbReference type="GO" id="GO:0008677">
    <property type="term" value="F:2-dehydropantoate 2-reductase activity"/>
    <property type="evidence" value="ECO:0007669"/>
    <property type="project" value="TreeGrafter"/>
</dbReference>
<dbReference type="AlphaFoldDB" id="A0A9N8ZD94"/>
<dbReference type="InterPro" id="IPR050838">
    <property type="entry name" value="Ketopantoate_reductase"/>
</dbReference>
<dbReference type="OrthoDB" id="73846at2759"/>
<feature type="region of interest" description="Disordered" evidence="4">
    <location>
        <begin position="288"/>
        <end position="358"/>
    </location>
</feature>
<accession>A0A9N8ZD94</accession>
<dbReference type="SUPFAM" id="SSF48179">
    <property type="entry name" value="6-phosphogluconate dehydrogenase C-terminal domain-like"/>
    <property type="match status" value="1"/>
</dbReference>
<protein>
    <submittedName>
        <fullName evidence="7">2408_t:CDS:1</fullName>
    </submittedName>
</protein>
<dbReference type="InterPro" id="IPR013328">
    <property type="entry name" value="6PGD_dom2"/>
</dbReference>
<organism evidence="7 8">
    <name type="scientific">Paraglomus brasilianum</name>
    <dbReference type="NCBI Taxonomy" id="144538"/>
    <lineage>
        <taxon>Eukaryota</taxon>
        <taxon>Fungi</taxon>
        <taxon>Fungi incertae sedis</taxon>
        <taxon>Mucoromycota</taxon>
        <taxon>Glomeromycotina</taxon>
        <taxon>Glomeromycetes</taxon>
        <taxon>Paraglomerales</taxon>
        <taxon>Paraglomeraceae</taxon>
        <taxon>Paraglomus</taxon>
    </lineage>
</organism>
<dbReference type="Gene3D" id="1.10.1040.10">
    <property type="entry name" value="N-(1-d-carboxylethyl)-l-norvaline Dehydrogenase, domain 2"/>
    <property type="match status" value="1"/>
</dbReference>
<dbReference type="InterPro" id="IPR013752">
    <property type="entry name" value="KPA_reductase"/>
</dbReference>
<feature type="compositionally biased region" description="Basic and acidic residues" evidence="4">
    <location>
        <begin position="288"/>
        <end position="301"/>
    </location>
</feature>
<sequence length="450" mass="49722">MRFHILGTQGIGFLIAHILKRNNHDVTLLLRDRLSLANFTRKDRVITVHYQNDAVETSNGYQLEVLRGPGMGVNETGDVESNELAYPLADSEYGLGENNVKNADPDTKGHYYFPSNSCYTRGQFEVMVERLGRVYFGIVPGEDGREVRVSGMANERLDGFNSEKAKINSENNNIDSAKDNKKDSINSFSTTQSSLHSTISILTSLPLLSFTRLFYPVVIDHLLEKLLINACLAPISTLFNVKYGSLLYNMPANRVLKKVVSEASAVVRAYRGFVIGGFLEAERKAREANMEETSDTDKEFSGEASDAVAHEKSSQVVSCDESLKLDASPSSSPKPQFTTSTTHSSQPSHSSVSPSLPLPLTNRFGPDRILDAVLQICNTHPHISSPMSSAVLSCRLTDIDYVNGFIVKSGRMCGLSTPVNEFLIDAIKMKHRITCRNRETGRKTRNGFKG</sequence>